<dbReference type="Proteomes" id="UP000422736">
    <property type="component" value="Chromosome 1"/>
</dbReference>
<reference evidence="8 9" key="2">
    <citation type="submission" date="2019-11" db="EMBL/GenBank/DDBJ databases">
        <authorList>
            <person name="Lu H."/>
        </authorList>
    </citation>
    <scope>NUCLEOTIDE SEQUENCE [LARGE SCALE GENOMIC DNA]</scope>
    <source>
        <strain evidence="8 9">FIM1</strain>
    </source>
</reference>
<evidence type="ECO:0000256" key="4">
    <source>
        <dbReference type="ARBA" id="ARBA00022927"/>
    </source>
</evidence>
<organism evidence="8 9">
    <name type="scientific">Kluyveromyces marxianus</name>
    <name type="common">Yeast</name>
    <name type="synonym">Candida kefyr</name>
    <dbReference type="NCBI Taxonomy" id="4911"/>
    <lineage>
        <taxon>Eukaryota</taxon>
        <taxon>Fungi</taxon>
        <taxon>Dikarya</taxon>
        <taxon>Ascomycota</taxon>
        <taxon>Saccharomycotina</taxon>
        <taxon>Saccharomycetes</taxon>
        <taxon>Saccharomycetales</taxon>
        <taxon>Saccharomycetaceae</taxon>
        <taxon>Kluyveromyces</taxon>
    </lineage>
</organism>
<protein>
    <submittedName>
        <fullName evidence="8">Vacuolar protein sorting-associated protein 52</fullName>
    </submittedName>
</protein>
<dbReference type="Pfam" id="PF20655">
    <property type="entry name" value="Vps52_C"/>
    <property type="match status" value="1"/>
</dbReference>
<evidence type="ECO:0000256" key="3">
    <source>
        <dbReference type="ARBA" id="ARBA00022448"/>
    </source>
</evidence>
<sequence>MDSLCDILGFKEASPPNGEESLNNKTEDDVYESYVKSSSNKEYYLHPGLLKELDDLVSKEEKLRTSTEVLIPNLKTYFVDFHNNLNALTKDLDFVKGKSSELSSLLKSNSSRLKDISPIVNDLIISPEVIDQVLRGKIDHKWLDCIDYLNDKQEIYHKYLEETDKEKPQDFDHLNEVLQILKAVCVERSKKFIVIRIKRLRDGHPVPAQRIQEELLQVKEIYQMIHKTKPELALGLREAYLNTMKWYYKTYFSRYIRSLTILQYVQIDSNFGLGHGLSNTSVSGSYANYLFSGGRSLFASQVTSRNDITDDTINDYFQISKRLDLITQEDKTVMVSQIAENNPVANYLEVGFKNLNLAILDNCTAEFLFLNEFFRLPTDEGDGIRKLLLEVFQPTFDNALEFTHHLIDNTYDIFGVLISIRVAHRLQFEAQSRQTPCIDDYLDGQLILLWPKFQKLVDFQCEQLRSVAITTNTAHIRGSENHSDPLVTPHELTVQFSKFLLSLLKLSLTHKELLDERSEPLFHSINRIRDDFETIMTKCSKKSKNAEKFLTTNYMYLYNSLQQSFLKSDSEREPLILSETKVHLSQLIEAYSK</sequence>
<dbReference type="Pfam" id="PF04129">
    <property type="entry name" value="Vps52_CC"/>
    <property type="match status" value="1"/>
</dbReference>
<evidence type="ECO:0000259" key="6">
    <source>
        <dbReference type="Pfam" id="PF04129"/>
    </source>
</evidence>
<evidence type="ECO:0000259" key="7">
    <source>
        <dbReference type="Pfam" id="PF20655"/>
    </source>
</evidence>
<evidence type="ECO:0000256" key="1">
    <source>
        <dbReference type="ARBA" id="ARBA00004601"/>
    </source>
</evidence>
<dbReference type="InterPro" id="IPR007258">
    <property type="entry name" value="Vps52"/>
</dbReference>
<proteinExistence type="inferred from homology"/>
<evidence type="ECO:0000313" key="9">
    <source>
        <dbReference type="Proteomes" id="UP000422736"/>
    </source>
</evidence>
<keyword evidence="5" id="KW-0333">Golgi apparatus</keyword>
<comment type="similarity">
    <text evidence="2">Belongs to the VPS52 family.</text>
</comment>
<evidence type="ECO:0000313" key="8">
    <source>
        <dbReference type="EMBL" id="QGN14042.1"/>
    </source>
</evidence>
<reference evidence="8 9" key="1">
    <citation type="submission" date="2016-03" db="EMBL/GenBank/DDBJ databases">
        <title>How can Kluyveromyces marxianus grow so fast - potential evolutionary course in Saccharomyces Complex revealed by comparative genomics.</title>
        <authorList>
            <person name="Mo W."/>
            <person name="Lu W."/>
            <person name="Yang X."/>
            <person name="Qi J."/>
            <person name="Lv H."/>
        </authorList>
    </citation>
    <scope>NUCLEOTIDE SEQUENCE [LARGE SCALE GENOMIC DNA]</scope>
    <source>
        <strain evidence="8 9">FIM1</strain>
    </source>
</reference>
<keyword evidence="9" id="KW-1185">Reference proteome</keyword>
<feature type="domain" description="Vps52 C-terminal" evidence="7">
    <location>
        <begin position="304"/>
        <end position="568"/>
    </location>
</feature>
<evidence type="ECO:0000256" key="2">
    <source>
        <dbReference type="ARBA" id="ARBA00008180"/>
    </source>
</evidence>
<gene>
    <name evidence="8" type="primary">VPS52</name>
    <name evidence="8" type="ORF">FIM1_693</name>
</gene>
<dbReference type="InterPro" id="IPR048319">
    <property type="entry name" value="Vps52_CC"/>
</dbReference>
<keyword evidence="4" id="KW-0653">Protein transport</keyword>
<accession>A0ABX6EQ09</accession>
<name>A0ABX6EQ09_KLUMA</name>
<keyword evidence="3" id="KW-0813">Transport</keyword>
<feature type="domain" description="Vps52 coiled-coil" evidence="6">
    <location>
        <begin position="50"/>
        <end position="225"/>
    </location>
</feature>
<evidence type="ECO:0000256" key="5">
    <source>
        <dbReference type="ARBA" id="ARBA00023034"/>
    </source>
</evidence>
<comment type="subcellular location">
    <subcellularLocation>
        <location evidence="1">Golgi apparatus</location>
        <location evidence="1">trans-Golgi network</location>
    </subcellularLocation>
</comment>
<dbReference type="PANTHER" id="PTHR14190">
    <property type="entry name" value="SUPPRESSOR OF ACTIN MUTATIONS 2/VACUOLAR PROTEIN SORTING 52"/>
    <property type="match status" value="1"/>
</dbReference>
<dbReference type="InterPro" id="IPR048361">
    <property type="entry name" value="Vps52_C"/>
</dbReference>
<dbReference type="PANTHER" id="PTHR14190:SF7">
    <property type="entry name" value="VACUOLAR PROTEIN SORTING-ASSOCIATED PROTEIN 52 HOMOLOG"/>
    <property type="match status" value="1"/>
</dbReference>
<dbReference type="EMBL" id="CP015054">
    <property type="protein sequence ID" value="QGN14042.1"/>
    <property type="molecule type" value="Genomic_DNA"/>
</dbReference>